<accession>A0A6L2LHM0</accession>
<proteinExistence type="predicted"/>
<evidence type="ECO:0000313" key="1">
    <source>
        <dbReference type="EMBL" id="GEU60569.1"/>
    </source>
</evidence>
<dbReference type="PANTHER" id="PTHR45023">
    <property type="match status" value="1"/>
</dbReference>
<protein>
    <recommendedName>
        <fullName evidence="2">No apical meristem-associated C-terminal domain-containing protein</fullName>
    </recommendedName>
</protein>
<reference evidence="1" key="1">
    <citation type="journal article" date="2019" name="Sci. Rep.">
        <title>Draft genome of Tanacetum cinerariifolium, the natural source of mosquito coil.</title>
        <authorList>
            <person name="Yamashiro T."/>
            <person name="Shiraishi A."/>
            <person name="Satake H."/>
            <person name="Nakayama K."/>
        </authorList>
    </citation>
    <scope>NUCLEOTIDE SEQUENCE</scope>
</reference>
<name>A0A6L2LHM0_TANCI</name>
<comment type="caution">
    <text evidence="1">The sequence shown here is derived from an EMBL/GenBank/DDBJ whole genome shotgun (WGS) entry which is preliminary data.</text>
</comment>
<dbReference type="PANTHER" id="PTHR45023:SF4">
    <property type="entry name" value="GLYCINE-RICH PROTEIN-RELATED"/>
    <property type="match status" value="1"/>
</dbReference>
<sequence>YFESKKKALDRRTYDMINGKWKTMRPNVARFCGTYANVMHMVQESRAADEDYYNRALLNYEAEQGMHFTLCHCWEVLKGSPKWMETEVPKFLSSSFNTESEDANINLNVDVGNDEEDAVHEV</sequence>
<feature type="non-terminal residue" evidence="1">
    <location>
        <position position="1"/>
    </location>
</feature>
<gene>
    <name evidence="1" type="ORF">Tci_032547</name>
</gene>
<dbReference type="AlphaFoldDB" id="A0A6L2LHM0"/>
<evidence type="ECO:0008006" key="2">
    <source>
        <dbReference type="Google" id="ProtNLM"/>
    </source>
</evidence>
<dbReference type="EMBL" id="BKCJ010004358">
    <property type="protein sequence ID" value="GEU60569.1"/>
    <property type="molecule type" value="Genomic_DNA"/>
</dbReference>
<organism evidence="1">
    <name type="scientific">Tanacetum cinerariifolium</name>
    <name type="common">Dalmatian daisy</name>
    <name type="synonym">Chrysanthemum cinerariifolium</name>
    <dbReference type="NCBI Taxonomy" id="118510"/>
    <lineage>
        <taxon>Eukaryota</taxon>
        <taxon>Viridiplantae</taxon>
        <taxon>Streptophyta</taxon>
        <taxon>Embryophyta</taxon>
        <taxon>Tracheophyta</taxon>
        <taxon>Spermatophyta</taxon>
        <taxon>Magnoliopsida</taxon>
        <taxon>eudicotyledons</taxon>
        <taxon>Gunneridae</taxon>
        <taxon>Pentapetalae</taxon>
        <taxon>asterids</taxon>
        <taxon>campanulids</taxon>
        <taxon>Asterales</taxon>
        <taxon>Asteraceae</taxon>
        <taxon>Asteroideae</taxon>
        <taxon>Anthemideae</taxon>
        <taxon>Anthemidinae</taxon>
        <taxon>Tanacetum</taxon>
    </lineage>
</organism>